<organism evidence="1 2">
    <name type="scientific">Populibacterium corticicola</name>
    <dbReference type="NCBI Taxonomy" id="1812826"/>
    <lineage>
        <taxon>Bacteria</taxon>
        <taxon>Bacillati</taxon>
        <taxon>Actinomycetota</taxon>
        <taxon>Actinomycetes</taxon>
        <taxon>Micrococcales</taxon>
        <taxon>Jonesiaceae</taxon>
        <taxon>Populibacterium</taxon>
    </lineage>
</organism>
<proteinExistence type="predicted"/>
<dbReference type="RefSeq" id="WP_377465180.1">
    <property type="nucleotide sequence ID" value="NZ_JBHUOP010000001.1"/>
</dbReference>
<dbReference type="Proteomes" id="UP001597391">
    <property type="component" value="Unassembled WGS sequence"/>
</dbReference>
<evidence type="ECO:0000313" key="2">
    <source>
        <dbReference type="Proteomes" id="UP001597391"/>
    </source>
</evidence>
<keyword evidence="2" id="KW-1185">Reference proteome</keyword>
<protein>
    <submittedName>
        <fullName evidence="1">Uncharacterized protein</fullName>
    </submittedName>
</protein>
<comment type="caution">
    <text evidence="1">The sequence shown here is derived from an EMBL/GenBank/DDBJ whole genome shotgun (WGS) entry which is preliminary data.</text>
</comment>
<reference evidence="2" key="1">
    <citation type="journal article" date="2019" name="Int. J. Syst. Evol. Microbiol.">
        <title>The Global Catalogue of Microorganisms (GCM) 10K type strain sequencing project: providing services to taxonomists for standard genome sequencing and annotation.</title>
        <authorList>
            <consortium name="The Broad Institute Genomics Platform"/>
            <consortium name="The Broad Institute Genome Sequencing Center for Infectious Disease"/>
            <person name="Wu L."/>
            <person name="Ma J."/>
        </authorList>
    </citation>
    <scope>NUCLEOTIDE SEQUENCE [LARGE SCALE GENOMIC DNA]</scope>
    <source>
        <strain evidence="2">KCTC 33576</strain>
    </source>
</reference>
<sequence length="136" mass="15024">MTTPTPDYSGLTFSGAYTKDQILMEYVLATTVDSFIDQVLLTINHYRAVGRLHVKGITALEAMRFSFPPALGDGYQADLTKTVQYAGLQAIGYYEDRLPEHAEHFMDQLTDAIVVMSASRRGGLPEVARFAETVDA</sequence>
<name>A0ABW5XD54_9MICO</name>
<dbReference type="EMBL" id="JBHUOP010000001">
    <property type="protein sequence ID" value="MFD2839674.1"/>
    <property type="molecule type" value="Genomic_DNA"/>
</dbReference>
<gene>
    <name evidence="1" type="ORF">ACFSYH_03720</name>
</gene>
<evidence type="ECO:0000313" key="1">
    <source>
        <dbReference type="EMBL" id="MFD2839674.1"/>
    </source>
</evidence>
<accession>A0ABW5XD54</accession>